<comment type="caution">
    <text evidence="1">The sequence shown here is derived from an EMBL/GenBank/DDBJ whole genome shotgun (WGS) entry which is preliminary data.</text>
</comment>
<dbReference type="EMBL" id="CAJVQC010107372">
    <property type="protein sequence ID" value="CAG8833763.1"/>
    <property type="molecule type" value="Genomic_DNA"/>
</dbReference>
<sequence length="108" mass="12730">FGEMIVALKCLDNSHNKFEEFLQEQLIHKCWDIIPMNRPSASTLTEIFSNWMVEVDDPNSELYIQIKKSEELKTRDIAFLQYTFKMQSEACYTSRLYNLSNLPKLDSL</sequence>
<organism evidence="1 2">
    <name type="scientific">Racocetra persica</name>
    <dbReference type="NCBI Taxonomy" id="160502"/>
    <lineage>
        <taxon>Eukaryota</taxon>
        <taxon>Fungi</taxon>
        <taxon>Fungi incertae sedis</taxon>
        <taxon>Mucoromycota</taxon>
        <taxon>Glomeromycotina</taxon>
        <taxon>Glomeromycetes</taxon>
        <taxon>Diversisporales</taxon>
        <taxon>Gigasporaceae</taxon>
        <taxon>Racocetra</taxon>
    </lineage>
</organism>
<accession>A0ACA9SC12</accession>
<name>A0ACA9SC12_9GLOM</name>
<proteinExistence type="predicted"/>
<evidence type="ECO:0000313" key="2">
    <source>
        <dbReference type="Proteomes" id="UP000789920"/>
    </source>
</evidence>
<reference evidence="1" key="1">
    <citation type="submission" date="2021-06" db="EMBL/GenBank/DDBJ databases">
        <authorList>
            <person name="Kallberg Y."/>
            <person name="Tangrot J."/>
            <person name="Rosling A."/>
        </authorList>
    </citation>
    <scope>NUCLEOTIDE SEQUENCE</scope>
    <source>
        <strain evidence="1">MA461A</strain>
    </source>
</reference>
<protein>
    <submittedName>
        <fullName evidence="1">143_t:CDS:1</fullName>
    </submittedName>
</protein>
<keyword evidence="2" id="KW-1185">Reference proteome</keyword>
<evidence type="ECO:0000313" key="1">
    <source>
        <dbReference type="EMBL" id="CAG8833763.1"/>
    </source>
</evidence>
<gene>
    <name evidence="1" type="ORF">RPERSI_LOCUS28945</name>
</gene>
<feature type="non-terminal residue" evidence="1">
    <location>
        <position position="1"/>
    </location>
</feature>
<feature type="non-terminal residue" evidence="1">
    <location>
        <position position="108"/>
    </location>
</feature>
<dbReference type="Proteomes" id="UP000789920">
    <property type="component" value="Unassembled WGS sequence"/>
</dbReference>